<evidence type="ECO:0000313" key="2">
    <source>
        <dbReference type="EMBL" id="CAI2380882.1"/>
    </source>
</evidence>
<organism evidence="2 3">
    <name type="scientific">Euplotes crassus</name>
    <dbReference type="NCBI Taxonomy" id="5936"/>
    <lineage>
        <taxon>Eukaryota</taxon>
        <taxon>Sar</taxon>
        <taxon>Alveolata</taxon>
        <taxon>Ciliophora</taxon>
        <taxon>Intramacronucleata</taxon>
        <taxon>Spirotrichea</taxon>
        <taxon>Hypotrichia</taxon>
        <taxon>Euplotida</taxon>
        <taxon>Euplotidae</taxon>
        <taxon>Moneuplotes</taxon>
    </lineage>
</organism>
<comment type="caution">
    <text evidence="2">The sequence shown here is derived from an EMBL/GenBank/DDBJ whole genome shotgun (WGS) entry which is preliminary data.</text>
</comment>
<dbReference type="EMBL" id="CAMPGE010022882">
    <property type="protein sequence ID" value="CAI2380882.1"/>
    <property type="molecule type" value="Genomic_DNA"/>
</dbReference>
<keyword evidence="3" id="KW-1185">Reference proteome</keyword>
<proteinExistence type="predicted"/>
<dbReference type="AlphaFoldDB" id="A0AAD1XZW7"/>
<protein>
    <submittedName>
        <fullName evidence="2">Uncharacterized protein</fullName>
    </submittedName>
</protein>
<evidence type="ECO:0000256" key="1">
    <source>
        <dbReference type="SAM" id="MobiDB-lite"/>
    </source>
</evidence>
<sequence length="306" mass="35175">MTTFSNQLMELKPVHSDCSDQNEAEQLKETTPAVSDLQERSISSTTKNPSLYEIWKASLLNGEVCKSGGTQPPIYVSIYDIRKSKAENKKISQVSSTVAEAGISKHSCICEARNGNTTEFQFQNYESEHERSTFVSLLLNESNHYGAELKHRKDVVNKKMVRAFKKFMTECFSSRNKRPSKIKIPFEALKQQLLDDAQELELYNPTNMEENSEDFKELVCWLAMRKMTKLTKGLFNYKNGAIRLLSDILVKYSHSKLEKVLQSRLIGKAFKFFVEHGLEEFISGLPQKSQDVYRKTAELFIKCYNF</sequence>
<reference evidence="2" key="1">
    <citation type="submission" date="2023-07" db="EMBL/GenBank/DDBJ databases">
        <authorList>
            <consortium name="AG Swart"/>
            <person name="Singh M."/>
            <person name="Singh A."/>
            <person name="Seah K."/>
            <person name="Emmerich C."/>
        </authorList>
    </citation>
    <scope>NUCLEOTIDE SEQUENCE</scope>
    <source>
        <strain evidence="2">DP1</strain>
    </source>
</reference>
<accession>A0AAD1XZW7</accession>
<evidence type="ECO:0000313" key="3">
    <source>
        <dbReference type="Proteomes" id="UP001295684"/>
    </source>
</evidence>
<feature type="region of interest" description="Disordered" evidence="1">
    <location>
        <begin position="14"/>
        <end position="42"/>
    </location>
</feature>
<name>A0AAD1XZW7_EUPCR</name>
<gene>
    <name evidence="2" type="ORF">ECRASSUSDP1_LOCUS22323</name>
</gene>
<dbReference type="Proteomes" id="UP001295684">
    <property type="component" value="Unassembled WGS sequence"/>
</dbReference>